<keyword evidence="2" id="KW-1185">Reference proteome</keyword>
<comment type="caution">
    <text evidence="1">The sequence shown here is derived from an EMBL/GenBank/DDBJ whole genome shotgun (WGS) entry which is preliminary data.</text>
</comment>
<name>A0ABQ2NLD8_9FLAO</name>
<sequence>MLGITIQQYAHWKKIEQYACPNSLIWLCYKRVPNQISRKEIETMKKLMTDKTMLHWASASVWGYGVKNGMISMARTTWYHSTVNF</sequence>
<gene>
    <name evidence="1" type="ORF">GCM10010992_25970</name>
</gene>
<organism evidence="1 2">
    <name type="scientific">Cloacibacterium rupense</name>
    <dbReference type="NCBI Taxonomy" id="517423"/>
    <lineage>
        <taxon>Bacteria</taxon>
        <taxon>Pseudomonadati</taxon>
        <taxon>Bacteroidota</taxon>
        <taxon>Flavobacteriia</taxon>
        <taxon>Flavobacteriales</taxon>
        <taxon>Weeksellaceae</taxon>
    </lineage>
</organism>
<dbReference type="EMBL" id="BMLV01000006">
    <property type="protein sequence ID" value="GGP06302.1"/>
    <property type="molecule type" value="Genomic_DNA"/>
</dbReference>
<dbReference type="Proteomes" id="UP000620064">
    <property type="component" value="Unassembled WGS sequence"/>
</dbReference>
<reference evidence="2" key="1">
    <citation type="journal article" date="2019" name="Int. J. Syst. Evol. Microbiol.">
        <title>The Global Catalogue of Microorganisms (GCM) 10K type strain sequencing project: providing services to taxonomists for standard genome sequencing and annotation.</title>
        <authorList>
            <consortium name="The Broad Institute Genomics Platform"/>
            <consortium name="The Broad Institute Genome Sequencing Center for Infectious Disease"/>
            <person name="Wu L."/>
            <person name="Ma J."/>
        </authorList>
    </citation>
    <scope>NUCLEOTIDE SEQUENCE [LARGE SCALE GENOMIC DNA]</scope>
    <source>
        <strain evidence="2">CGMCC 1.7656</strain>
    </source>
</reference>
<evidence type="ECO:0000313" key="1">
    <source>
        <dbReference type="EMBL" id="GGP06302.1"/>
    </source>
</evidence>
<protein>
    <submittedName>
        <fullName evidence="1">Uncharacterized protein</fullName>
    </submittedName>
</protein>
<dbReference type="RefSeq" id="WP_188618554.1">
    <property type="nucleotide sequence ID" value="NZ_BMLV01000006.1"/>
</dbReference>
<proteinExistence type="predicted"/>
<accession>A0ABQ2NLD8</accession>
<evidence type="ECO:0000313" key="2">
    <source>
        <dbReference type="Proteomes" id="UP000620064"/>
    </source>
</evidence>